<dbReference type="PANTHER" id="PTHR11895:SF7">
    <property type="entry name" value="GLUTAMYL-TRNA(GLN) AMIDOTRANSFERASE SUBUNIT A, MITOCHONDRIAL"/>
    <property type="match status" value="1"/>
</dbReference>
<proteinExistence type="predicted"/>
<dbReference type="InterPro" id="IPR000120">
    <property type="entry name" value="Amidase"/>
</dbReference>
<keyword evidence="3" id="KW-1185">Reference proteome</keyword>
<organism evidence="2 3">
    <name type="scientific">Gnathostoma spinigerum</name>
    <dbReference type="NCBI Taxonomy" id="75299"/>
    <lineage>
        <taxon>Eukaryota</taxon>
        <taxon>Metazoa</taxon>
        <taxon>Ecdysozoa</taxon>
        <taxon>Nematoda</taxon>
        <taxon>Chromadorea</taxon>
        <taxon>Rhabditida</taxon>
        <taxon>Spirurina</taxon>
        <taxon>Gnathostomatomorpha</taxon>
        <taxon>Gnathostomatoidea</taxon>
        <taxon>Gnathostomatidae</taxon>
        <taxon>Gnathostoma</taxon>
    </lineage>
</organism>
<evidence type="ECO:0000259" key="1">
    <source>
        <dbReference type="Pfam" id="PF01425"/>
    </source>
</evidence>
<accession>A0ABD6EQ23</accession>
<dbReference type="Proteomes" id="UP001608902">
    <property type="component" value="Unassembled WGS sequence"/>
</dbReference>
<protein>
    <recommendedName>
        <fullName evidence="1">Amidase domain-containing protein</fullName>
    </recommendedName>
</protein>
<evidence type="ECO:0000313" key="3">
    <source>
        <dbReference type="Proteomes" id="UP001608902"/>
    </source>
</evidence>
<comment type="caution">
    <text evidence="2">The sequence shown here is derived from an EMBL/GenBank/DDBJ whole genome shotgun (WGS) entry which is preliminary data.</text>
</comment>
<dbReference type="Pfam" id="PF01425">
    <property type="entry name" value="Amidase"/>
    <property type="match status" value="1"/>
</dbReference>
<dbReference type="PANTHER" id="PTHR11895">
    <property type="entry name" value="TRANSAMIDASE"/>
    <property type="match status" value="1"/>
</dbReference>
<dbReference type="AlphaFoldDB" id="A0ABD6EQ23"/>
<evidence type="ECO:0000313" key="2">
    <source>
        <dbReference type="EMBL" id="MFH4981936.1"/>
    </source>
</evidence>
<dbReference type="Gene3D" id="3.90.1300.10">
    <property type="entry name" value="Amidase signature (AS) domain"/>
    <property type="match status" value="1"/>
</dbReference>
<dbReference type="SUPFAM" id="SSF75304">
    <property type="entry name" value="Amidase signature (AS) enzymes"/>
    <property type="match status" value="1"/>
</dbReference>
<sequence length="343" mass="37637">MERIEEAIANAIRFRKYNALISETFELARSQAEIAMSRGIKPFPIVVKDCFAVESTLTTCASKMLSNFRAPYTATVIQRLIDKGGCVIGKANMDEYCMGTSSSQSFFGPVKNGLSNENELDNDWRIPGGSSGGCAVSVQLSMADIAVGSDTGGSTRNPAAFTGTFGIKPSYGLLSRHGLIPLVNSMDCPSLITKSAASCNKFLEIMSGRDKYDSTSVDPLESCFMKKRNLQGLIVGIPEEYFNSSLSIECWKAWNRAAKSLCSLGCKLKRISMPYTEYSIICYHVLAEADIASNMARYDGVAYGFRCQAEDSTHAMYAASRSESFNEVVRRRIFAGNYFLLKQ</sequence>
<feature type="domain" description="Amidase" evidence="1">
    <location>
        <begin position="7"/>
        <end position="341"/>
    </location>
</feature>
<gene>
    <name evidence="2" type="ORF">AB6A40_008645</name>
</gene>
<dbReference type="InterPro" id="IPR023631">
    <property type="entry name" value="Amidase_dom"/>
</dbReference>
<name>A0ABD6EQ23_9BILA</name>
<reference evidence="2 3" key="1">
    <citation type="submission" date="2024-08" db="EMBL/GenBank/DDBJ databases">
        <title>Gnathostoma spinigerum genome.</title>
        <authorList>
            <person name="Gonzalez-Bertolin B."/>
            <person name="Monzon S."/>
            <person name="Zaballos A."/>
            <person name="Jimenez P."/>
            <person name="Dekumyoy P."/>
            <person name="Varona S."/>
            <person name="Cuesta I."/>
            <person name="Sumanam S."/>
            <person name="Adisakwattana P."/>
            <person name="Gasser R.B."/>
            <person name="Hernandez-Gonzalez A."/>
            <person name="Young N.D."/>
            <person name="Perteguer M.J."/>
        </authorList>
    </citation>
    <scope>NUCLEOTIDE SEQUENCE [LARGE SCALE GENOMIC DNA]</scope>
    <source>
        <strain evidence="2">AL3</strain>
        <tissue evidence="2">Liver</tissue>
    </source>
</reference>
<dbReference type="InterPro" id="IPR036928">
    <property type="entry name" value="AS_sf"/>
</dbReference>
<dbReference type="EMBL" id="JBGFUD010008177">
    <property type="protein sequence ID" value="MFH4981936.1"/>
    <property type="molecule type" value="Genomic_DNA"/>
</dbReference>